<sequence>MNILDEVTQFEIAGSVEKITESFLVPLLLKLINKFPFRVFEFHADNGSEYINRQVANMLNRLLIKLTKSRSRQTNDNAQVESKNGSVIRKWMGYGFIDQKHAPEINKFYFDIFNEYLNFHRPCAFATEIEDRKGKIKKVYKQENYMTPYEKFKSLTNSYSFLKPGITFEKLEEIAKRKTDNQIAEEIQNTRYKLFNRILPTYSS</sequence>
<feature type="domain" description="Integrase catalytic" evidence="1">
    <location>
        <begin position="1"/>
        <end position="156"/>
    </location>
</feature>
<dbReference type="GO" id="GO:0003676">
    <property type="term" value="F:nucleic acid binding"/>
    <property type="evidence" value="ECO:0007669"/>
    <property type="project" value="InterPro"/>
</dbReference>
<dbReference type="InterPro" id="IPR036397">
    <property type="entry name" value="RNaseH_sf"/>
</dbReference>
<dbReference type="Gene3D" id="3.30.420.10">
    <property type="entry name" value="Ribonuclease H-like superfamily/Ribonuclease H"/>
    <property type="match status" value="1"/>
</dbReference>
<name>A0A2M8KMQ1_9BACT</name>
<accession>A0A2M8KMQ1</accession>
<dbReference type="AlphaFoldDB" id="A0A2M8KMQ1"/>
<dbReference type="Proteomes" id="UP000231434">
    <property type="component" value="Unassembled WGS sequence"/>
</dbReference>
<evidence type="ECO:0000259" key="1">
    <source>
        <dbReference type="PROSITE" id="PS50994"/>
    </source>
</evidence>
<protein>
    <recommendedName>
        <fullName evidence="1">Integrase catalytic domain-containing protein</fullName>
    </recommendedName>
</protein>
<dbReference type="EMBL" id="PFEB01000005">
    <property type="protein sequence ID" value="PJE61197.1"/>
    <property type="molecule type" value="Genomic_DNA"/>
</dbReference>
<comment type="caution">
    <text evidence="2">The sequence shown here is derived from an EMBL/GenBank/DDBJ whole genome shotgun (WGS) entry which is preliminary data.</text>
</comment>
<dbReference type="SUPFAM" id="SSF53098">
    <property type="entry name" value="Ribonuclease H-like"/>
    <property type="match status" value="1"/>
</dbReference>
<reference evidence="3" key="1">
    <citation type="submission" date="2017-09" db="EMBL/GenBank/DDBJ databases">
        <title>Depth-based differentiation of microbial function through sediment-hosted aquifers and enrichment of novel symbionts in the deep terrestrial subsurface.</title>
        <authorList>
            <person name="Probst A.J."/>
            <person name="Ladd B."/>
            <person name="Jarett J.K."/>
            <person name="Geller-Mcgrath D.E."/>
            <person name="Sieber C.M.K."/>
            <person name="Emerson J.B."/>
            <person name="Anantharaman K."/>
            <person name="Thomas B.C."/>
            <person name="Malmstrom R."/>
            <person name="Stieglmeier M."/>
            <person name="Klingl A."/>
            <person name="Woyke T."/>
            <person name="Ryan C.M."/>
            <person name="Banfield J.F."/>
        </authorList>
    </citation>
    <scope>NUCLEOTIDE SEQUENCE [LARGE SCALE GENOMIC DNA]</scope>
</reference>
<organism evidence="2 3">
    <name type="scientific">Candidatus Roizmanbacteria bacterium CG10_big_fil_rev_8_21_14_0_10_36_26</name>
    <dbReference type="NCBI Taxonomy" id="1974851"/>
    <lineage>
        <taxon>Bacteria</taxon>
        <taxon>Candidatus Roizmaniibacteriota</taxon>
    </lineage>
</organism>
<dbReference type="PROSITE" id="PS50994">
    <property type="entry name" value="INTEGRASE"/>
    <property type="match status" value="1"/>
</dbReference>
<dbReference type="GO" id="GO:0015074">
    <property type="term" value="P:DNA integration"/>
    <property type="evidence" value="ECO:0007669"/>
    <property type="project" value="InterPro"/>
</dbReference>
<evidence type="ECO:0000313" key="3">
    <source>
        <dbReference type="Proteomes" id="UP000231434"/>
    </source>
</evidence>
<gene>
    <name evidence="2" type="ORF">COU86_00465</name>
</gene>
<evidence type="ECO:0000313" key="2">
    <source>
        <dbReference type="EMBL" id="PJE61197.1"/>
    </source>
</evidence>
<dbReference type="InterPro" id="IPR001584">
    <property type="entry name" value="Integrase_cat-core"/>
</dbReference>
<dbReference type="InterPro" id="IPR012337">
    <property type="entry name" value="RNaseH-like_sf"/>
</dbReference>
<proteinExistence type="predicted"/>